<comment type="caution">
    <text evidence="3">The sequence shown here is derived from an EMBL/GenBank/DDBJ whole genome shotgun (WGS) entry which is preliminary data.</text>
</comment>
<dbReference type="HAMAP" id="MF_00006">
    <property type="entry name" value="Arg_succ_lyase"/>
    <property type="match status" value="1"/>
</dbReference>
<feature type="domain" description="Argininosuccinate lyase C-terminal" evidence="2">
    <location>
        <begin position="296"/>
        <end position="362"/>
    </location>
</feature>
<sequence length="390" mass="43349">QIEQGGFEFKEELEDIHMNIEARLIERIGDVGAKLHTGRSRNDQIALDMRLFTKEAITETITQIKALQQVLLDLAEANRSVVIPGYTHLQRAQPVLFAHHLLAYFEMFQRDVERFKQCFERADVLPLGSGALAGVPYSIDRGFLAKELGFSKVSANSLDAVSDRDFVIEYQAAASLSLMHLSRLAEEIVLWSTAEFGFIEIDNAFATGSSIMPQKKNPDVAELARAKTGRVYGHLMAILTTMKALPLSYNRDLQEDKEGLFDSVDTILSTLKVFAAMVASLRVIGDRCRRAAEENYTLATDVADYLVRKGIPFREAHAIVGRLVRYATETAKTLYDLDLGEYKRFCPDFENDVKSITVESSLAARSAPGGTAPEQVEKALAAARRTLHGT</sequence>
<dbReference type="SUPFAM" id="SSF48557">
    <property type="entry name" value="L-aspartase-like"/>
    <property type="match status" value="1"/>
</dbReference>
<dbReference type="CDD" id="cd01359">
    <property type="entry name" value="Argininosuccinate_lyase"/>
    <property type="match status" value="1"/>
</dbReference>
<dbReference type="AlphaFoldDB" id="X0TA00"/>
<proteinExistence type="inferred from homology"/>
<dbReference type="FunFam" id="1.10.40.30:FF:000001">
    <property type="entry name" value="Argininosuccinate lyase"/>
    <property type="match status" value="1"/>
</dbReference>
<dbReference type="InterPro" id="IPR029419">
    <property type="entry name" value="Arg_succ_lyase_C"/>
</dbReference>
<dbReference type="NCBIfam" id="TIGR00838">
    <property type="entry name" value="argH"/>
    <property type="match status" value="1"/>
</dbReference>
<feature type="non-terminal residue" evidence="3">
    <location>
        <position position="1"/>
    </location>
</feature>
<dbReference type="GO" id="GO:0042450">
    <property type="term" value="P:L-arginine biosynthetic process via ornithine"/>
    <property type="evidence" value="ECO:0007669"/>
    <property type="project" value="InterPro"/>
</dbReference>
<dbReference type="InterPro" id="IPR008948">
    <property type="entry name" value="L-Aspartase-like"/>
</dbReference>
<dbReference type="Gene3D" id="1.20.200.10">
    <property type="entry name" value="Fumarase/aspartase (Central domain)"/>
    <property type="match status" value="1"/>
</dbReference>
<dbReference type="InterPro" id="IPR022761">
    <property type="entry name" value="Fumarate_lyase_N"/>
</dbReference>
<reference evidence="3" key="1">
    <citation type="journal article" date="2014" name="Front. Microbiol.">
        <title>High frequency of phylogenetically diverse reductive dehalogenase-homologous genes in deep subseafloor sedimentary metagenomes.</title>
        <authorList>
            <person name="Kawai M."/>
            <person name="Futagami T."/>
            <person name="Toyoda A."/>
            <person name="Takaki Y."/>
            <person name="Nishi S."/>
            <person name="Hori S."/>
            <person name="Arai W."/>
            <person name="Tsubouchi T."/>
            <person name="Morono Y."/>
            <person name="Uchiyama I."/>
            <person name="Ito T."/>
            <person name="Fujiyama A."/>
            <person name="Inagaki F."/>
            <person name="Takami H."/>
        </authorList>
    </citation>
    <scope>NUCLEOTIDE SEQUENCE</scope>
    <source>
        <strain evidence="3">Expedition CK06-06</strain>
    </source>
</reference>
<accession>X0TA00</accession>
<dbReference type="InterPro" id="IPR020557">
    <property type="entry name" value="Fumarate_lyase_CS"/>
</dbReference>
<evidence type="ECO:0000313" key="3">
    <source>
        <dbReference type="EMBL" id="GAF84156.1"/>
    </source>
</evidence>
<dbReference type="Pfam" id="PF00206">
    <property type="entry name" value="Lyase_1"/>
    <property type="match status" value="1"/>
</dbReference>
<dbReference type="FunFam" id="1.20.200.10:FF:000015">
    <property type="entry name" value="argininosuccinate lyase isoform X2"/>
    <property type="match status" value="1"/>
</dbReference>
<dbReference type="InterPro" id="IPR009049">
    <property type="entry name" value="Argininosuccinate_lyase"/>
</dbReference>
<dbReference type="PRINTS" id="PR00145">
    <property type="entry name" value="ARGSUCLYASE"/>
</dbReference>
<evidence type="ECO:0000259" key="1">
    <source>
        <dbReference type="Pfam" id="PF00206"/>
    </source>
</evidence>
<dbReference type="PRINTS" id="PR00149">
    <property type="entry name" value="FUMRATELYASE"/>
</dbReference>
<dbReference type="Gene3D" id="1.10.40.30">
    <property type="entry name" value="Fumarase/aspartase (C-terminal domain)"/>
    <property type="match status" value="1"/>
</dbReference>
<dbReference type="GO" id="GO:0005829">
    <property type="term" value="C:cytosol"/>
    <property type="evidence" value="ECO:0007669"/>
    <property type="project" value="TreeGrafter"/>
</dbReference>
<protein>
    <recommendedName>
        <fullName evidence="4">Fumarate lyase N-terminal domain-containing protein</fullName>
    </recommendedName>
</protein>
<dbReference type="EMBL" id="BARS01003553">
    <property type="protein sequence ID" value="GAF84156.1"/>
    <property type="molecule type" value="Genomic_DNA"/>
</dbReference>
<evidence type="ECO:0000259" key="2">
    <source>
        <dbReference type="Pfam" id="PF14698"/>
    </source>
</evidence>
<dbReference type="PROSITE" id="PS00163">
    <property type="entry name" value="FUMARATE_LYASES"/>
    <property type="match status" value="1"/>
</dbReference>
<dbReference type="Pfam" id="PF14698">
    <property type="entry name" value="ASL_C2"/>
    <property type="match status" value="1"/>
</dbReference>
<dbReference type="InterPro" id="IPR024083">
    <property type="entry name" value="Fumarase/histidase_N"/>
</dbReference>
<gene>
    <name evidence="3" type="ORF">S01H1_06891</name>
</gene>
<dbReference type="PANTHER" id="PTHR43814:SF1">
    <property type="entry name" value="ARGININOSUCCINATE LYASE"/>
    <property type="match status" value="1"/>
</dbReference>
<evidence type="ECO:0008006" key="4">
    <source>
        <dbReference type="Google" id="ProtNLM"/>
    </source>
</evidence>
<organism evidence="3">
    <name type="scientific">marine sediment metagenome</name>
    <dbReference type="NCBI Taxonomy" id="412755"/>
    <lineage>
        <taxon>unclassified sequences</taxon>
        <taxon>metagenomes</taxon>
        <taxon>ecological metagenomes</taxon>
    </lineage>
</organism>
<dbReference type="GO" id="GO:0004056">
    <property type="term" value="F:argininosuccinate lyase activity"/>
    <property type="evidence" value="ECO:0007669"/>
    <property type="project" value="InterPro"/>
</dbReference>
<name>X0TA00_9ZZZZ</name>
<dbReference type="PANTHER" id="PTHR43814">
    <property type="entry name" value="ARGININOSUCCINATE LYASE"/>
    <property type="match status" value="1"/>
</dbReference>
<feature type="domain" description="Fumarate lyase N-terminal" evidence="1">
    <location>
        <begin position="8"/>
        <end position="233"/>
    </location>
</feature>
<dbReference type="InterPro" id="IPR000362">
    <property type="entry name" value="Fumarate_lyase_fam"/>
</dbReference>
<dbReference type="Gene3D" id="1.10.275.10">
    <property type="entry name" value="Fumarase/aspartase (N-terminal domain)"/>
    <property type="match status" value="1"/>
</dbReference>